<protein>
    <submittedName>
        <fullName evidence="2">Uncharacterized protein</fullName>
    </submittedName>
</protein>
<organism evidence="2">
    <name type="scientific">Desulfobacca acetoxidans</name>
    <dbReference type="NCBI Taxonomy" id="60893"/>
    <lineage>
        <taxon>Bacteria</taxon>
        <taxon>Pseudomonadati</taxon>
        <taxon>Thermodesulfobacteriota</taxon>
        <taxon>Desulfobaccia</taxon>
        <taxon>Desulfobaccales</taxon>
        <taxon>Desulfobaccaceae</taxon>
        <taxon>Desulfobacca</taxon>
    </lineage>
</organism>
<gene>
    <name evidence="2" type="ORF">ENW48_02625</name>
</gene>
<dbReference type="EMBL" id="DTKJ01000017">
    <property type="protein sequence ID" value="HGZ11097.1"/>
    <property type="molecule type" value="Genomic_DNA"/>
</dbReference>
<sequence>MKRNAILIMFGICAWLSLPPWATAGEAYTPPKNCAERRGILAALRNSLGFSPQDMVFIVRHLKVKDGWAWIETDPRSPDGKNRYEPVDALLQEVAGKWQVKNIRPCCAECEEDPECADIRKYYRKLKRLFPNVPPDIFPD</sequence>
<reference evidence="2" key="1">
    <citation type="journal article" date="2020" name="mSystems">
        <title>Genome- and Community-Level Interaction Insights into Carbon Utilization and Element Cycling Functions of Hydrothermarchaeota in Hydrothermal Sediment.</title>
        <authorList>
            <person name="Zhou Z."/>
            <person name="Liu Y."/>
            <person name="Xu W."/>
            <person name="Pan J."/>
            <person name="Luo Z.H."/>
            <person name="Li M."/>
        </authorList>
    </citation>
    <scope>NUCLEOTIDE SEQUENCE [LARGE SCALE GENOMIC DNA]</scope>
    <source>
        <strain evidence="2">SpSt-853</strain>
    </source>
</reference>
<evidence type="ECO:0000256" key="1">
    <source>
        <dbReference type="SAM" id="SignalP"/>
    </source>
</evidence>
<feature type="signal peptide" evidence="1">
    <location>
        <begin position="1"/>
        <end position="24"/>
    </location>
</feature>
<comment type="caution">
    <text evidence="2">The sequence shown here is derived from an EMBL/GenBank/DDBJ whole genome shotgun (WGS) entry which is preliminary data.</text>
</comment>
<name>A0A7C5EL59_9BACT</name>
<proteinExistence type="predicted"/>
<accession>A0A7C5EL59</accession>
<feature type="chain" id="PRO_5027722891" evidence="1">
    <location>
        <begin position="25"/>
        <end position="140"/>
    </location>
</feature>
<dbReference type="AlphaFoldDB" id="A0A7C5EL59"/>
<keyword evidence="1" id="KW-0732">Signal</keyword>
<evidence type="ECO:0000313" key="2">
    <source>
        <dbReference type="EMBL" id="HGZ11097.1"/>
    </source>
</evidence>